<proteinExistence type="predicted"/>
<evidence type="ECO:0000313" key="4">
    <source>
        <dbReference type="Proteomes" id="UP000478505"/>
    </source>
</evidence>
<name>A0A6B3R5B0_9FLAO</name>
<feature type="domain" description="DUF4296" evidence="2">
    <location>
        <begin position="27"/>
        <end position="106"/>
    </location>
</feature>
<protein>
    <submittedName>
        <fullName evidence="3">DUF4296 domain-containing protein</fullName>
    </submittedName>
</protein>
<keyword evidence="1" id="KW-0175">Coiled coil</keyword>
<dbReference type="PROSITE" id="PS51257">
    <property type="entry name" value="PROKAR_LIPOPROTEIN"/>
    <property type="match status" value="1"/>
</dbReference>
<accession>A0A6B3R5B0</accession>
<dbReference type="RefSeq" id="WP_164005458.1">
    <property type="nucleotide sequence ID" value="NZ_JAAIKD010000006.1"/>
</dbReference>
<evidence type="ECO:0000313" key="3">
    <source>
        <dbReference type="EMBL" id="NEV94750.1"/>
    </source>
</evidence>
<dbReference type="EMBL" id="JAAIKD010000006">
    <property type="protein sequence ID" value="NEV94750.1"/>
    <property type="molecule type" value="Genomic_DNA"/>
</dbReference>
<reference evidence="3 4" key="1">
    <citation type="submission" date="2020-02" db="EMBL/GenBank/DDBJ databases">
        <title>Flavobacteriaceae Psychroflexus bacterium YR1-1, complete genome.</title>
        <authorList>
            <person name="Li Y."/>
            <person name="Wu S."/>
        </authorList>
    </citation>
    <scope>NUCLEOTIDE SEQUENCE [LARGE SCALE GENOMIC DNA]</scope>
    <source>
        <strain evidence="3 4">YR1-1</strain>
    </source>
</reference>
<comment type="caution">
    <text evidence="3">The sequence shown here is derived from an EMBL/GenBank/DDBJ whole genome shotgun (WGS) entry which is preliminary data.</text>
</comment>
<dbReference type="Proteomes" id="UP000478505">
    <property type="component" value="Unassembled WGS sequence"/>
</dbReference>
<dbReference type="InterPro" id="IPR025381">
    <property type="entry name" value="DUF4296"/>
</dbReference>
<evidence type="ECO:0000256" key="1">
    <source>
        <dbReference type="SAM" id="Coils"/>
    </source>
</evidence>
<evidence type="ECO:0000259" key="2">
    <source>
        <dbReference type="Pfam" id="PF14129"/>
    </source>
</evidence>
<gene>
    <name evidence="3" type="ORF">G3567_11405</name>
</gene>
<dbReference type="AlphaFoldDB" id="A0A6B3R5B0"/>
<feature type="coiled-coil region" evidence="1">
    <location>
        <begin position="114"/>
        <end position="141"/>
    </location>
</feature>
<sequence>MKLIRAICLLGLILIVSCQNRNEVKKPENLLSSSEMKDLIYDMVLLDAAAVVNDKKLKELDVEILQFLSKKYTIDSTDLKQNILYYNMRFDENLDIFEKAKDSIERLDRVYDSISNLRDSLRRAEMKIRDSIKNIDSLSTDKTLPKLKLNN</sequence>
<keyword evidence="4" id="KW-1185">Reference proteome</keyword>
<organism evidence="3 4">
    <name type="scientific">Psychroflexus aurantiacus</name>
    <dbReference type="NCBI Taxonomy" id="2709310"/>
    <lineage>
        <taxon>Bacteria</taxon>
        <taxon>Pseudomonadati</taxon>
        <taxon>Bacteroidota</taxon>
        <taxon>Flavobacteriia</taxon>
        <taxon>Flavobacteriales</taxon>
        <taxon>Flavobacteriaceae</taxon>
        <taxon>Psychroflexus</taxon>
    </lineage>
</organism>
<dbReference type="Pfam" id="PF14129">
    <property type="entry name" value="DUF4296"/>
    <property type="match status" value="1"/>
</dbReference>